<keyword evidence="1" id="KW-1015">Disulfide bond</keyword>
<dbReference type="Pfam" id="PF00085">
    <property type="entry name" value="Thioredoxin"/>
    <property type="match status" value="1"/>
</dbReference>
<dbReference type="SUPFAM" id="SSF52833">
    <property type="entry name" value="Thioredoxin-like"/>
    <property type="match status" value="1"/>
</dbReference>
<proteinExistence type="predicted"/>
<dbReference type="OrthoDB" id="10263751at2759"/>
<dbReference type="InterPro" id="IPR037047">
    <property type="entry name" value="PITH_dom_sf"/>
</dbReference>
<sequence>MEGPIVHISNATEFKQKVINADKKKLVVVDFFATWCGPCKQIAPFYNQLSLKYRHVLFTKIDVDQAKDVAQGCSITAMPTFQFYRAGAKVAEMRGANPTKLEDTVKQYQGEAVETAYHVPGHSDLGDFIDKTQVHALNQATDHDVMNILKNDNSYLESEADEQLIIVIPFSCAVKLHSIKFTAPKDKGPRTVKTFINLKTLDFDEAEDSKETEVLELTEKDFEPSNVTNLKFVRYQFVTSIVLFVESNLEDEETTVINQINFIGTPIETTNIKDFNQGQDNQQQK</sequence>
<evidence type="ECO:0000313" key="4">
    <source>
        <dbReference type="EMBL" id="ORY25125.1"/>
    </source>
</evidence>
<dbReference type="Proteomes" id="UP000193920">
    <property type="component" value="Unassembled WGS sequence"/>
</dbReference>
<feature type="domain" description="PITH" evidence="3">
    <location>
        <begin position="114"/>
        <end position="282"/>
    </location>
</feature>
<feature type="domain" description="Thioredoxin" evidence="2">
    <location>
        <begin position="1"/>
        <end position="110"/>
    </location>
</feature>
<dbReference type="PROSITE" id="PS51352">
    <property type="entry name" value="THIOREDOXIN_2"/>
    <property type="match status" value="1"/>
</dbReference>
<dbReference type="FunFam" id="3.40.30.10:FF:000245">
    <property type="entry name" value="Thioredoxin"/>
    <property type="match status" value="1"/>
</dbReference>
<comment type="caution">
    <text evidence="4">The sequence shown here is derived from an EMBL/GenBank/DDBJ whole genome shotgun (WGS) entry which is preliminary data.</text>
</comment>
<evidence type="ECO:0000313" key="5">
    <source>
        <dbReference type="Proteomes" id="UP000193920"/>
    </source>
</evidence>
<dbReference type="InterPro" id="IPR008979">
    <property type="entry name" value="Galactose-bd-like_sf"/>
</dbReference>
<dbReference type="InterPro" id="IPR010400">
    <property type="entry name" value="PITH_dom"/>
</dbReference>
<evidence type="ECO:0000256" key="1">
    <source>
        <dbReference type="ARBA" id="ARBA00023157"/>
    </source>
</evidence>
<dbReference type="PROSITE" id="PS00194">
    <property type="entry name" value="THIOREDOXIN_1"/>
    <property type="match status" value="1"/>
</dbReference>
<accession>A0A1Y2AT59</accession>
<dbReference type="STRING" id="1754190.A0A1Y2AT59"/>
<dbReference type="Gene3D" id="2.60.120.470">
    <property type="entry name" value="PITH domain"/>
    <property type="match status" value="1"/>
</dbReference>
<name>A0A1Y2AT59_9FUNG</name>
<dbReference type="CDD" id="cd02947">
    <property type="entry name" value="TRX_family"/>
    <property type="match status" value="1"/>
</dbReference>
<dbReference type="EMBL" id="MCOG01000215">
    <property type="protein sequence ID" value="ORY25125.1"/>
    <property type="molecule type" value="Genomic_DNA"/>
</dbReference>
<dbReference type="InterPro" id="IPR013766">
    <property type="entry name" value="Thioredoxin_domain"/>
</dbReference>
<dbReference type="SUPFAM" id="SSF49785">
    <property type="entry name" value="Galactose-binding domain-like"/>
    <property type="match status" value="1"/>
</dbReference>
<dbReference type="InterPro" id="IPR036249">
    <property type="entry name" value="Thioredoxin-like_sf"/>
</dbReference>
<evidence type="ECO:0000259" key="2">
    <source>
        <dbReference type="PROSITE" id="PS51352"/>
    </source>
</evidence>
<dbReference type="GO" id="GO:0005737">
    <property type="term" value="C:cytoplasm"/>
    <property type="evidence" value="ECO:0007669"/>
    <property type="project" value="UniProtKB-ARBA"/>
</dbReference>
<protein>
    <submittedName>
        <fullName evidence="4">Thioredoxin-domain-containing protein</fullName>
    </submittedName>
</protein>
<dbReference type="InterPro" id="IPR017937">
    <property type="entry name" value="Thioredoxin_CS"/>
</dbReference>
<reference evidence="4 5" key="1">
    <citation type="submission" date="2016-08" db="EMBL/GenBank/DDBJ databases">
        <title>A Parts List for Fungal Cellulosomes Revealed by Comparative Genomics.</title>
        <authorList>
            <consortium name="DOE Joint Genome Institute"/>
            <person name="Haitjema C.H."/>
            <person name="Gilmore S.P."/>
            <person name="Henske J.K."/>
            <person name="Solomon K.V."/>
            <person name="De Groot R."/>
            <person name="Kuo A."/>
            <person name="Mondo S.J."/>
            <person name="Salamov A.A."/>
            <person name="Labutti K."/>
            <person name="Zhao Z."/>
            <person name="Chiniquy J."/>
            <person name="Barry K."/>
            <person name="Brewer H.M."/>
            <person name="Purvine S.O."/>
            <person name="Wright A.T."/>
            <person name="Boxma B."/>
            <person name="Van Alen T."/>
            <person name="Hackstein J.H."/>
            <person name="Baker S.E."/>
            <person name="Grigoriev I.V."/>
            <person name="O'Malley M.A."/>
        </authorList>
    </citation>
    <scope>NUCLEOTIDE SEQUENCE [LARGE SCALE GENOMIC DNA]</scope>
    <source>
        <strain evidence="4 5">G1</strain>
    </source>
</reference>
<dbReference type="PANTHER" id="PTHR46115">
    <property type="entry name" value="THIOREDOXIN-LIKE PROTEIN 1"/>
    <property type="match status" value="1"/>
</dbReference>
<dbReference type="PROSITE" id="PS51532">
    <property type="entry name" value="PITH"/>
    <property type="match status" value="1"/>
</dbReference>
<dbReference type="Pfam" id="PF06201">
    <property type="entry name" value="PITH"/>
    <property type="match status" value="1"/>
</dbReference>
<keyword evidence="5" id="KW-1185">Reference proteome</keyword>
<dbReference type="PRINTS" id="PR00421">
    <property type="entry name" value="THIOREDOXIN"/>
</dbReference>
<dbReference type="Gene3D" id="3.40.30.10">
    <property type="entry name" value="Glutaredoxin"/>
    <property type="match status" value="1"/>
</dbReference>
<organism evidence="4 5">
    <name type="scientific">Neocallimastix californiae</name>
    <dbReference type="NCBI Taxonomy" id="1754190"/>
    <lineage>
        <taxon>Eukaryota</taxon>
        <taxon>Fungi</taxon>
        <taxon>Fungi incertae sedis</taxon>
        <taxon>Chytridiomycota</taxon>
        <taxon>Chytridiomycota incertae sedis</taxon>
        <taxon>Neocallimastigomycetes</taxon>
        <taxon>Neocallimastigales</taxon>
        <taxon>Neocallimastigaceae</taxon>
        <taxon>Neocallimastix</taxon>
    </lineage>
</organism>
<gene>
    <name evidence="4" type="ORF">LY90DRAFT_674951</name>
</gene>
<dbReference type="AlphaFoldDB" id="A0A1Y2AT59"/>
<evidence type="ECO:0000259" key="3">
    <source>
        <dbReference type="PROSITE" id="PS51532"/>
    </source>
</evidence>